<dbReference type="InterPro" id="IPR002401">
    <property type="entry name" value="Cyt_P450_E_grp-I"/>
</dbReference>
<dbReference type="PRINTS" id="PR00463">
    <property type="entry name" value="EP450I"/>
</dbReference>
<proteinExistence type="inferred from homology"/>
<keyword evidence="12" id="KW-1185">Reference proteome</keyword>
<keyword evidence="4 9" id="KW-0479">Metal-binding</keyword>
<accession>A0A8J5G8C8</accession>
<evidence type="ECO:0000256" key="10">
    <source>
        <dbReference type="SAM" id="Phobius"/>
    </source>
</evidence>
<evidence type="ECO:0000256" key="6">
    <source>
        <dbReference type="ARBA" id="ARBA00023002"/>
    </source>
</evidence>
<dbReference type="GO" id="GO:0004497">
    <property type="term" value="F:monooxygenase activity"/>
    <property type="evidence" value="ECO:0007669"/>
    <property type="project" value="UniProtKB-KW"/>
</dbReference>
<keyword evidence="6" id="KW-0560">Oxidoreductase</keyword>
<comment type="cofactor">
    <cofactor evidence="1 9">
        <name>heme</name>
        <dbReference type="ChEBI" id="CHEBI:30413"/>
    </cofactor>
</comment>
<evidence type="ECO:0000256" key="8">
    <source>
        <dbReference type="ARBA" id="ARBA00023033"/>
    </source>
</evidence>
<dbReference type="GO" id="GO:0005506">
    <property type="term" value="F:iron ion binding"/>
    <property type="evidence" value="ECO:0007669"/>
    <property type="project" value="InterPro"/>
</dbReference>
<organism evidence="11 12">
    <name type="scientific">Zingiber officinale</name>
    <name type="common">Ginger</name>
    <name type="synonym">Amomum zingiber</name>
    <dbReference type="NCBI Taxonomy" id="94328"/>
    <lineage>
        <taxon>Eukaryota</taxon>
        <taxon>Viridiplantae</taxon>
        <taxon>Streptophyta</taxon>
        <taxon>Embryophyta</taxon>
        <taxon>Tracheophyta</taxon>
        <taxon>Spermatophyta</taxon>
        <taxon>Magnoliopsida</taxon>
        <taxon>Liliopsida</taxon>
        <taxon>Zingiberales</taxon>
        <taxon>Zingiberaceae</taxon>
        <taxon>Zingiber</taxon>
    </lineage>
</organism>
<sequence>MTAAKHCGMDIDPYFPAAAAAAAIALCVALHILFSFRRRSLRLPLPPGPRGLPILGALHLVDAHAHVSLARLAARHGPVMFLRLGSHGCVVASDSAAAGCFLKALDLQFANRPDIFSARDISYNRQNLVMADYTPTWKLLRRACTLHFLGGKALAEWGGVRRREIALMVRSLRAQAGPVALPDVLVCALANVIGVVVMSKRVFDSQGEDSNRFKEMVLAVATGGGQFNLGDFFPAIAWMDLQGIQGKMKRAQVAFDEILTKLLAEHEARKEEREREGRPDFLDKIMNGAKDGEVLTDANIRSLIIDLFVAGTDTTAIVVEWAIAEMLKKPSILKRAQEEADAAVGHGRLLQESDLPNLPFLHAICKEALRLHPPTPLAIPHFSYEPCEVNGFHVPANTRLLVNIWAIGRDPRVWPDPLRFDPDRFLGQRAAKYDPLGSDFEFIPFGAGRRVCTGKAAAMLLLQFILGVLVHAFDWRLPEGEKLDMEEKHGLTTPKLVPLKALLTPRLSPAAYDAA</sequence>
<feature type="binding site" description="axial binding residue" evidence="9">
    <location>
        <position position="452"/>
    </location>
    <ligand>
        <name>heme</name>
        <dbReference type="ChEBI" id="CHEBI:30413"/>
    </ligand>
    <ligandPart>
        <name>Fe</name>
        <dbReference type="ChEBI" id="CHEBI:18248"/>
    </ligandPart>
</feature>
<dbReference type="PANTHER" id="PTHR47944">
    <property type="entry name" value="CYTOCHROME P450 98A9"/>
    <property type="match status" value="1"/>
</dbReference>
<evidence type="ECO:0000313" key="11">
    <source>
        <dbReference type="EMBL" id="KAG6501980.1"/>
    </source>
</evidence>
<evidence type="ECO:0000256" key="9">
    <source>
        <dbReference type="PIRSR" id="PIRSR602401-1"/>
    </source>
</evidence>
<evidence type="ECO:0000256" key="4">
    <source>
        <dbReference type="ARBA" id="ARBA00022723"/>
    </source>
</evidence>
<evidence type="ECO:0000256" key="5">
    <source>
        <dbReference type="ARBA" id="ARBA00022857"/>
    </source>
</evidence>
<dbReference type="GO" id="GO:0020037">
    <property type="term" value="F:heme binding"/>
    <property type="evidence" value="ECO:0007669"/>
    <property type="project" value="InterPro"/>
</dbReference>
<keyword evidence="5" id="KW-0521">NADP</keyword>
<dbReference type="GO" id="GO:0016705">
    <property type="term" value="F:oxidoreductase activity, acting on paired donors, with incorporation or reduction of molecular oxygen"/>
    <property type="evidence" value="ECO:0007669"/>
    <property type="project" value="InterPro"/>
</dbReference>
<evidence type="ECO:0000256" key="1">
    <source>
        <dbReference type="ARBA" id="ARBA00001971"/>
    </source>
</evidence>
<comment type="caution">
    <text evidence="11">The sequence shown here is derived from an EMBL/GenBank/DDBJ whole genome shotgun (WGS) entry which is preliminary data.</text>
</comment>
<keyword evidence="10" id="KW-0812">Transmembrane</keyword>
<protein>
    <submittedName>
        <fullName evidence="11">Uncharacterized protein</fullName>
    </submittedName>
</protein>
<evidence type="ECO:0000256" key="7">
    <source>
        <dbReference type="ARBA" id="ARBA00023004"/>
    </source>
</evidence>
<dbReference type="SUPFAM" id="SSF48264">
    <property type="entry name" value="Cytochrome P450"/>
    <property type="match status" value="1"/>
</dbReference>
<keyword evidence="8" id="KW-0503">Monooxygenase</keyword>
<dbReference type="Gene3D" id="1.10.630.10">
    <property type="entry name" value="Cytochrome P450"/>
    <property type="match status" value="1"/>
</dbReference>
<reference evidence="11 12" key="1">
    <citation type="submission" date="2020-08" db="EMBL/GenBank/DDBJ databases">
        <title>Plant Genome Project.</title>
        <authorList>
            <person name="Zhang R.-G."/>
        </authorList>
    </citation>
    <scope>NUCLEOTIDE SEQUENCE [LARGE SCALE GENOMIC DNA]</scope>
    <source>
        <tissue evidence="11">Rhizome</tissue>
    </source>
</reference>
<dbReference type="Pfam" id="PF00067">
    <property type="entry name" value="p450"/>
    <property type="match status" value="1"/>
</dbReference>
<comment type="similarity">
    <text evidence="2">Belongs to the cytochrome P450 family.</text>
</comment>
<evidence type="ECO:0000313" key="12">
    <source>
        <dbReference type="Proteomes" id="UP000734854"/>
    </source>
</evidence>
<dbReference type="PANTHER" id="PTHR47944:SF18">
    <property type="entry name" value="FLAVONOID 3'-MONOOXYGENASE"/>
    <property type="match status" value="1"/>
</dbReference>
<keyword evidence="7 9" id="KW-0408">Iron</keyword>
<name>A0A8J5G8C8_ZINOF</name>
<dbReference type="FunFam" id="1.10.630.10:FF:000126">
    <property type="entry name" value="Predicted protein"/>
    <property type="match status" value="1"/>
</dbReference>
<dbReference type="AlphaFoldDB" id="A0A8J5G8C8"/>
<dbReference type="PRINTS" id="PR00385">
    <property type="entry name" value="P450"/>
</dbReference>
<evidence type="ECO:0000256" key="2">
    <source>
        <dbReference type="ARBA" id="ARBA00010617"/>
    </source>
</evidence>
<keyword evidence="3 9" id="KW-0349">Heme</keyword>
<dbReference type="EMBL" id="JACMSC010000011">
    <property type="protein sequence ID" value="KAG6501980.1"/>
    <property type="molecule type" value="Genomic_DNA"/>
</dbReference>
<dbReference type="InterPro" id="IPR001128">
    <property type="entry name" value="Cyt_P450"/>
</dbReference>
<gene>
    <name evidence="11" type="ORF">ZIOFF_041867</name>
</gene>
<keyword evidence="10" id="KW-0472">Membrane</keyword>
<feature type="transmembrane region" description="Helical" evidence="10">
    <location>
        <begin position="14"/>
        <end position="34"/>
    </location>
</feature>
<keyword evidence="10" id="KW-1133">Transmembrane helix</keyword>
<evidence type="ECO:0000256" key="3">
    <source>
        <dbReference type="ARBA" id="ARBA00022617"/>
    </source>
</evidence>
<dbReference type="Proteomes" id="UP000734854">
    <property type="component" value="Unassembled WGS sequence"/>
</dbReference>
<dbReference type="InterPro" id="IPR036396">
    <property type="entry name" value="Cyt_P450_sf"/>
</dbReference>